<dbReference type="AlphaFoldDB" id="A0A1X2GNI4"/>
<comment type="caution">
    <text evidence="1">The sequence shown here is derived from an EMBL/GenBank/DDBJ whole genome shotgun (WGS) entry which is preliminary data.</text>
</comment>
<reference evidence="1 2" key="1">
    <citation type="submission" date="2016-07" db="EMBL/GenBank/DDBJ databases">
        <title>Pervasive Adenine N6-methylation of Active Genes in Fungi.</title>
        <authorList>
            <consortium name="DOE Joint Genome Institute"/>
            <person name="Mondo S.J."/>
            <person name="Dannebaum R.O."/>
            <person name="Kuo R.C."/>
            <person name="Labutti K."/>
            <person name="Haridas S."/>
            <person name="Kuo A."/>
            <person name="Salamov A."/>
            <person name="Ahrendt S.R."/>
            <person name="Lipzen A."/>
            <person name="Sullivan W."/>
            <person name="Andreopoulos W.B."/>
            <person name="Clum A."/>
            <person name="Lindquist E."/>
            <person name="Daum C."/>
            <person name="Ramamoorthy G.K."/>
            <person name="Gryganskyi A."/>
            <person name="Culley D."/>
            <person name="Magnuson J.K."/>
            <person name="James T.Y."/>
            <person name="O'Malley M.A."/>
            <person name="Stajich J.E."/>
            <person name="Spatafora J.W."/>
            <person name="Visel A."/>
            <person name="Grigoriev I.V."/>
        </authorList>
    </citation>
    <scope>NUCLEOTIDE SEQUENCE [LARGE SCALE GENOMIC DNA]</scope>
    <source>
        <strain evidence="1 2">NRRL 3301</strain>
    </source>
</reference>
<dbReference type="OrthoDB" id="2324583at2759"/>
<feature type="non-terminal residue" evidence="1">
    <location>
        <position position="1"/>
    </location>
</feature>
<feature type="non-terminal residue" evidence="1">
    <location>
        <position position="70"/>
    </location>
</feature>
<proteinExistence type="predicted"/>
<name>A0A1X2GNI4_9FUNG</name>
<sequence length="70" mass="8157">WLYFNQRRWMPLNCQNYASLDKALVTGGVFVDIADTNFPSAKCVRVFPKADYLSHMGMRFRICRLLLPEA</sequence>
<gene>
    <name evidence="1" type="ORF">DM01DRAFT_1267102</name>
</gene>
<dbReference type="Proteomes" id="UP000242146">
    <property type="component" value="Unassembled WGS sequence"/>
</dbReference>
<protein>
    <submittedName>
        <fullName evidence="1">Uncharacterized protein</fullName>
    </submittedName>
</protein>
<dbReference type="EMBL" id="MCGT01000007">
    <property type="protein sequence ID" value="ORX57982.1"/>
    <property type="molecule type" value="Genomic_DNA"/>
</dbReference>
<organism evidence="1 2">
    <name type="scientific">Hesseltinella vesiculosa</name>
    <dbReference type="NCBI Taxonomy" id="101127"/>
    <lineage>
        <taxon>Eukaryota</taxon>
        <taxon>Fungi</taxon>
        <taxon>Fungi incertae sedis</taxon>
        <taxon>Mucoromycota</taxon>
        <taxon>Mucoromycotina</taxon>
        <taxon>Mucoromycetes</taxon>
        <taxon>Mucorales</taxon>
        <taxon>Cunninghamellaceae</taxon>
        <taxon>Hesseltinella</taxon>
    </lineage>
</organism>
<evidence type="ECO:0000313" key="1">
    <source>
        <dbReference type="EMBL" id="ORX57982.1"/>
    </source>
</evidence>
<keyword evidence="2" id="KW-1185">Reference proteome</keyword>
<accession>A0A1X2GNI4</accession>
<evidence type="ECO:0000313" key="2">
    <source>
        <dbReference type="Proteomes" id="UP000242146"/>
    </source>
</evidence>